<feature type="transmembrane region" description="Helical" evidence="1">
    <location>
        <begin position="26"/>
        <end position="44"/>
    </location>
</feature>
<keyword evidence="1" id="KW-1133">Transmembrane helix</keyword>
<dbReference type="Pfam" id="PF18919">
    <property type="entry name" value="DUF5670"/>
    <property type="match status" value="1"/>
</dbReference>
<sequence length="49" mass="5278">MLWAVATAFFVAWVVGLTSTYAESGFIHVPLVIAIAVILAGVVMKRRTT</sequence>
<evidence type="ECO:0000256" key="1">
    <source>
        <dbReference type="SAM" id="Phobius"/>
    </source>
</evidence>
<reference evidence="2 3" key="1">
    <citation type="submission" date="2019-08" db="EMBL/GenBank/DDBJ databases">
        <authorList>
            <person name="Liang Q."/>
        </authorList>
    </citation>
    <scope>NUCLEOTIDE SEQUENCE [LARGE SCALE GENOMIC DNA]</scope>
    <source>
        <strain evidence="2 3">V1718</strain>
    </source>
</reference>
<evidence type="ECO:0000313" key="3">
    <source>
        <dbReference type="Proteomes" id="UP000321595"/>
    </source>
</evidence>
<dbReference type="Proteomes" id="UP000321595">
    <property type="component" value="Chromosome"/>
</dbReference>
<proteinExistence type="predicted"/>
<dbReference type="AlphaFoldDB" id="A0A5B8XWW1"/>
<gene>
    <name evidence="2" type="ORF">FRD01_19910</name>
</gene>
<name>A0A5B8XWW1_9DELT</name>
<organism evidence="2 3">
    <name type="scientific">Microvenator marinus</name>
    <dbReference type="NCBI Taxonomy" id="2600177"/>
    <lineage>
        <taxon>Bacteria</taxon>
        <taxon>Deltaproteobacteria</taxon>
        <taxon>Bradymonadales</taxon>
        <taxon>Microvenatoraceae</taxon>
        <taxon>Microvenator</taxon>
    </lineage>
</organism>
<dbReference type="EMBL" id="CP042467">
    <property type="protein sequence ID" value="QED29458.1"/>
    <property type="molecule type" value="Genomic_DNA"/>
</dbReference>
<keyword evidence="3" id="KW-1185">Reference proteome</keyword>
<evidence type="ECO:0000313" key="2">
    <source>
        <dbReference type="EMBL" id="QED29458.1"/>
    </source>
</evidence>
<dbReference type="KEGG" id="bbae:FRD01_19910"/>
<dbReference type="RefSeq" id="WP_146962691.1">
    <property type="nucleotide sequence ID" value="NZ_CP042467.1"/>
</dbReference>
<protein>
    <submittedName>
        <fullName evidence="2">Lmo0937 family membrane protein</fullName>
    </submittedName>
</protein>
<accession>A0A5B8XWW1</accession>
<keyword evidence="1" id="KW-0472">Membrane</keyword>
<keyword evidence="1" id="KW-0812">Transmembrane</keyword>
<dbReference type="InterPro" id="IPR043727">
    <property type="entry name" value="Lmo0937-like"/>
</dbReference>
<dbReference type="NCBIfam" id="NF033488">
    <property type="entry name" value="lmo0937_fam_TM"/>
    <property type="match status" value="1"/>
</dbReference>